<proteinExistence type="inferred from homology"/>
<dbReference type="Gene3D" id="3.30.980.40">
    <property type="match status" value="1"/>
</dbReference>
<organism evidence="18 19">
    <name type="scientific">Desulfofustis limnaeus</name>
    <dbReference type="NCBI Taxonomy" id="2740163"/>
    <lineage>
        <taxon>Bacteria</taxon>
        <taxon>Pseudomonadati</taxon>
        <taxon>Thermodesulfobacteriota</taxon>
        <taxon>Desulfobulbia</taxon>
        <taxon>Desulfobulbales</taxon>
        <taxon>Desulfocapsaceae</taxon>
        <taxon>Desulfofustis</taxon>
    </lineage>
</organism>
<evidence type="ECO:0000256" key="16">
    <source>
        <dbReference type="SAM" id="Phobius"/>
    </source>
</evidence>
<gene>
    <name evidence="18" type="ORF">DPPLL_04760</name>
</gene>
<keyword evidence="4" id="KW-0132">Cell division</keyword>
<dbReference type="Gene3D" id="3.40.50.300">
    <property type="entry name" value="P-loop containing nucleotide triphosphate hydrolases"/>
    <property type="match status" value="1"/>
</dbReference>
<evidence type="ECO:0000256" key="13">
    <source>
        <dbReference type="ARBA" id="ARBA00025923"/>
    </source>
</evidence>
<accession>A0ABM7W5B4</accession>
<dbReference type="Proteomes" id="UP000830055">
    <property type="component" value="Chromosome"/>
</dbReference>
<dbReference type="CDD" id="cd01127">
    <property type="entry name" value="TrwB_TraG_TraD_VirD4"/>
    <property type="match status" value="1"/>
</dbReference>
<evidence type="ECO:0000256" key="9">
    <source>
        <dbReference type="ARBA" id="ARBA00022989"/>
    </source>
</evidence>
<evidence type="ECO:0000256" key="14">
    <source>
        <dbReference type="PROSITE-ProRule" id="PRU00289"/>
    </source>
</evidence>
<dbReference type="Pfam" id="PF13491">
    <property type="entry name" value="FtsK_4TM"/>
    <property type="match status" value="1"/>
</dbReference>
<name>A0ABM7W5B4_9BACT</name>
<dbReference type="InterPro" id="IPR018541">
    <property type="entry name" value="Ftsk_gamma"/>
</dbReference>
<comment type="similarity">
    <text evidence="2">Belongs to the FtsK/SpoIIIE/SftA family.</text>
</comment>
<dbReference type="RefSeq" id="WP_284153208.1">
    <property type="nucleotide sequence ID" value="NZ_AP025516.1"/>
</dbReference>
<feature type="transmembrane region" description="Helical" evidence="16">
    <location>
        <begin position="162"/>
        <end position="183"/>
    </location>
</feature>
<dbReference type="InterPro" id="IPR002543">
    <property type="entry name" value="FtsK_dom"/>
</dbReference>
<evidence type="ECO:0000256" key="5">
    <source>
        <dbReference type="ARBA" id="ARBA00022692"/>
    </source>
</evidence>
<dbReference type="InterPro" id="IPR003593">
    <property type="entry name" value="AAA+_ATPase"/>
</dbReference>
<keyword evidence="8 14" id="KW-0067">ATP-binding</keyword>
<dbReference type="InterPro" id="IPR025199">
    <property type="entry name" value="FtsK_4TM"/>
</dbReference>
<dbReference type="Gene3D" id="1.10.10.10">
    <property type="entry name" value="Winged helix-like DNA-binding domain superfamily/Winged helix DNA-binding domain"/>
    <property type="match status" value="1"/>
</dbReference>
<feature type="transmembrane region" description="Helical" evidence="16">
    <location>
        <begin position="131"/>
        <end position="155"/>
    </location>
</feature>
<protein>
    <submittedName>
        <fullName evidence="18">DNA translocase FtsK</fullName>
    </submittedName>
</protein>
<dbReference type="PANTHER" id="PTHR22683">
    <property type="entry name" value="SPORULATION PROTEIN RELATED"/>
    <property type="match status" value="1"/>
</dbReference>
<sequence>MATVQGKNNPGFRQEFVGVFGLFVTTFLFLSLFSAQISATGNWCGEVGHVIAQVLLGFTGWGAYLLTALLAGASLMFFSPTMTFQRLPQVTLGVSGAVIACCGLLSSLALYDETLLAAGGFLGRTVYHLAISVLGGIGTILLLLLLLLISLMLAVRFSPYRVLCLTGQALLAAGRWLLLVPAWTFQRSRALAGTDRRQRRAPVKRPPEREPEIRVQATGPVVKEPPRPTGSTEQDPEFRAQPVAKGEWKLPPLSLLARSEPVAEKVGKDVYLKLSQQLEQKLKNFGVSGSVVGISPGPVVTTYEYAPAPGIKINKIVSLADDLALGLKAQSVRVVGSVPGKSALGIEIPNDVRQVVAIRDLLAAEQFRNHKAKLGIALGLDVVGNPVIADLARMPHLLIAGATGAGKSVAINTIIASILFNATPADVRFLMVDPKRIELSGYEGIPHLLHPVVVEPKLASRALLWAVREMERRYRLLEEARVKSFDSYNLTMEEKLPYIVIIVDELADLMMVASKDVETAIARLAQMARAAGIHLILATQRPSVDVLTGLIKANFPTRIAFKVSSKVDSRTIIDTSGAEHLLGMGDMLYMPPGTAMIQRVHGAYISEKETGDLVAFLKEQGSAVYDESVLEQVEEGDALTSNGSEDEYDEHYDEAVSFVCESGQASISMVQRRFRIGYNRAARIIEKMEREGIVGPADGAKPREVLARHSYD</sequence>
<evidence type="ECO:0000256" key="11">
    <source>
        <dbReference type="ARBA" id="ARBA00023136"/>
    </source>
</evidence>
<dbReference type="InterPro" id="IPR050206">
    <property type="entry name" value="FtsK/SpoIIIE/SftA"/>
</dbReference>
<keyword evidence="7" id="KW-0159">Chromosome partition</keyword>
<keyword evidence="5 16" id="KW-0812">Transmembrane</keyword>
<keyword evidence="10" id="KW-0238">DNA-binding</keyword>
<evidence type="ECO:0000259" key="17">
    <source>
        <dbReference type="PROSITE" id="PS50901"/>
    </source>
</evidence>
<dbReference type="SMART" id="SM00843">
    <property type="entry name" value="Ftsk_gamma"/>
    <property type="match status" value="1"/>
</dbReference>
<keyword evidence="12" id="KW-0131">Cell cycle</keyword>
<evidence type="ECO:0000256" key="3">
    <source>
        <dbReference type="ARBA" id="ARBA00022475"/>
    </source>
</evidence>
<dbReference type="SUPFAM" id="SSF52540">
    <property type="entry name" value="P-loop containing nucleoside triphosphate hydrolases"/>
    <property type="match status" value="1"/>
</dbReference>
<dbReference type="Pfam" id="PF01580">
    <property type="entry name" value="FtsK_SpoIIIE"/>
    <property type="match status" value="1"/>
</dbReference>
<dbReference type="Pfam" id="PF09397">
    <property type="entry name" value="FtsK_gamma"/>
    <property type="match status" value="1"/>
</dbReference>
<dbReference type="PROSITE" id="PS50901">
    <property type="entry name" value="FTSK"/>
    <property type="match status" value="1"/>
</dbReference>
<keyword evidence="11 16" id="KW-0472">Membrane</keyword>
<keyword evidence="19" id="KW-1185">Reference proteome</keyword>
<evidence type="ECO:0000256" key="1">
    <source>
        <dbReference type="ARBA" id="ARBA00004651"/>
    </source>
</evidence>
<evidence type="ECO:0000256" key="8">
    <source>
        <dbReference type="ARBA" id="ARBA00022840"/>
    </source>
</evidence>
<comment type="subunit">
    <text evidence="13">Homohexamer. Forms a ring that surrounds DNA.</text>
</comment>
<dbReference type="InterPro" id="IPR041027">
    <property type="entry name" value="FtsK_alpha"/>
</dbReference>
<evidence type="ECO:0000256" key="15">
    <source>
        <dbReference type="SAM" id="MobiDB-lite"/>
    </source>
</evidence>
<feature type="transmembrane region" description="Helical" evidence="16">
    <location>
        <begin position="16"/>
        <end position="38"/>
    </location>
</feature>
<evidence type="ECO:0000256" key="10">
    <source>
        <dbReference type="ARBA" id="ARBA00023125"/>
    </source>
</evidence>
<keyword evidence="3" id="KW-1003">Cell membrane</keyword>
<dbReference type="InterPro" id="IPR036390">
    <property type="entry name" value="WH_DNA-bd_sf"/>
</dbReference>
<feature type="transmembrane region" description="Helical" evidence="16">
    <location>
        <begin position="50"/>
        <end position="78"/>
    </location>
</feature>
<dbReference type="EMBL" id="AP025516">
    <property type="protein sequence ID" value="BDD86111.1"/>
    <property type="molecule type" value="Genomic_DNA"/>
</dbReference>
<reference evidence="18 19" key="1">
    <citation type="submission" date="2022-01" db="EMBL/GenBank/DDBJ databases">
        <title>Desulfofustis limnae sp. nov., a novel mesophilic sulfate-reducing bacterium isolated from marsh soil.</title>
        <authorList>
            <person name="Watanabe M."/>
            <person name="Takahashi A."/>
            <person name="Kojima H."/>
            <person name="Fukui M."/>
        </authorList>
    </citation>
    <scope>NUCLEOTIDE SEQUENCE [LARGE SCALE GENOMIC DNA]</scope>
    <source>
        <strain evidence="18 19">PPLL</strain>
    </source>
</reference>
<dbReference type="SMART" id="SM00382">
    <property type="entry name" value="AAA"/>
    <property type="match status" value="1"/>
</dbReference>
<dbReference type="InterPro" id="IPR027417">
    <property type="entry name" value="P-loop_NTPase"/>
</dbReference>
<evidence type="ECO:0000313" key="19">
    <source>
        <dbReference type="Proteomes" id="UP000830055"/>
    </source>
</evidence>
<evidence type="ECO:0000256" key="2">
    <source>
        <dbReference type="ARBA" id="ARBA00006474"/>
    </source>
</evidence>
<evidence type="ECO:0000256" key="12">
    <source>
        <dbReference type="ARBA" id="ARBA00023306"/>
    </source>
</evidence>
<feature type="transmembrane region" description="Helical" evidence="16">
    <location>
        <begin position="90"/>
        <end position="111"/>
    </location>
</feature>
<evidence type="ECO:0000313" key="18">
    <source>
        <dbReference type="EMBL" id="BDD86111.1"/>
    </source>
</evidence>
<keyword evidence="9 16" id="KW-1133">Transmembrane helix</keyword>
<evidence type="ECO:0000256" key="6">
    <source>
        <dbReference type="ARBA" id="ARBA00022741"/>
    </source>
</evidence>
<keyword evidence="6 14" id="KW-0547">Nucleotide-binding</keyword>
<dbReference type="InterPro" id="IPR036388">
    <property type="entry name" value="WH-like_DNA-bd_sf"/>
</dbReference>
<evidence type="ECO:0000256" key="7">
    <source>
        <dbReference type="ARBA" id="ARBA00022829"/>
    </source>
</evidence>
<feature type="binding site" evidence="14">
    <location>
        <begin position="401"/>
        <end position="408"/>
    </location>
    <ligand>
        <name>ATP</name>
        <dbReference type="ChEBI" id="CHEBI:30616"/>
    </ligand>
</feature>
<feature type="region of interest" description="Disordered" evidence="15">
    <location>
        <begin position="196"/>
        <end position="241"/>
    </location>
</feature>
<dbReference type="PANTHER" id="PTHR22683:SF41">
    <property type="entry name" value="DNA TRANSLOCASE FTSK"/>
    <property type="match status" value="1"/>
</dbReference>
<comment type="subcellular location">
    <subcellularLocation>
        <location evidence="1">Cell membrane</location>
        <topology evidence="1">Multi-pass membrane protein</topology>
    </subcellularLocation>
</comment>
<dbReference type="SUPFAM" id="SSF46785">
    <property type="entry name" value="Winged helix' DNA-binding domain"/>
    <property type="match status" value="1"/>
</dbReference>
<dbReference type="Pfam" id="PF17854">
    <property type="entry name" value="FtsK_alpha"/>
    <property type="match status" value="1"/>
</dbReference>
<feature type="domain" description="FtsK" evidence="17">
    <location>
        <begin position="384"/>
        <end position="570"/>
    </location>
</feature>
<evidence type="ECO:0000256" key="4">
    <source>
        <dbReference type="ARBA" id="ARBA00022618"/>
    </source>
</evidence>